<reference evidence="1" key="1">
    <citation type="submission" date="2021-02" db="EMBL/GenBank/DDBJ databases">
        <authorList>
            <person name="Nowell W R."/>
        </authorList>
    </citation>
    <scope>NUCLEOTIDE SEQUENCE</scope>
    <source>
        <strain evidence="1">Ploen Becks lab</strain>
    </source>
</reference>
<dbReference type="Proteomes" id="UP000663879">
    <property type="component" value="Unassembled WGS sequence"/>
</dbReference>
<comment type="caution">
    <text evidence="1">The sequence shown here is derived from an EMBL/GenBank/DDBJ whole genome shotgun (WGS) entry which is preliminary data.</text>
</comment>
<sequence>METIKTLSKQSLRNISPETAVALITVCSLSQDDFQKIRNLRKAHGANIFPPYSKVLAAKKECYTNNSNINETPVEQPLQDLLDHTAKRLLEIDCVKESINWLIDPNCCDQTMN</sequence>
<organism evidence="1 2">
    <name type="scientific">Brachionus calyciflorus</name>
    <dbReference type="NCBI Taxonomy" id="104777"/>
    <lineage>
        <taxon>Eukaryota</taxon>
        <taxon>Metazoa</taxon>
        <taxon>Spiralia</taxon>
        <taxon>Gnathifera</taxon>
        <taxon>Rotifera</taxon>
        <taxon>Eurotatoria</taxon>
        <taxon>Monogononta</taxon>
        <taxon>Pseudotrocha</taxon>
        <taxon>Ploima</taxon>
        <taxon>Brachionidae</taxon>
        <taxon>Brachionus</taxon>
    </lineage>
</organism>
<gene>
    <name evidence="1" type="ORF">OXX778_LOCUS21367</name>
</gene>
<proteinExistence type="predicted"/>
<protein>
    <submittedName>
        <fullName evidence="1">Uncharacterized protein</fullName>
    </submittedName>
</protein>
<evidence type="ECO:0000313" key="2">
    <source>
        <dbReference type="Proteomes" id="UP000663879"/>
    </source>
</evidence>
<name>A0A814PH44_9BILA</name>
<dbReference type="AlphaFoldDB" id="A0A814PH44"/>
<dbReference type="EMBL" id="CAJNOC010007819">
    <property type="protein sequence ID" value="CAF1105542.1"/>
    <property type="molecule type" value="Genomic_DNA"/>
</dbReference>
<accession>A0A814PH44</accession>
<dbReference type="OrthoDB" id="8193306at2759"/>
<evidence type="ECO:0000313" key="1">
    <source>
        <dbReference type="EMBL" id="CAF1105542.1"/>
    </source>
</evidence>
<keyword evidence="2" id="KW-1185">Reference proteome</keyword>